<dbReference type="Pfam" id="PF07798">
    <property type="entry name" value="CCDC90-like"/>
    <property type="match status" value="1"/>
</dbReference>
<reference evidence="10" key="1">
    <citation type="submission" date="2017-01" db="EMBL/GenBank/DDBJ databases">
        <authorList>
            <person name="Wang Y."/>
            <person name="White M."/>
            <person name="Kvist S."/>
            <person name="Moncalvo J.-M."/>
        </authorList>
    </citation>
    <scope>NUCLEOTIDE SEQUENCE [LARGE SCALE GENOMIC DNA]</scope>
    <source>
        <strain evidence="10">COL-18-3</strain>
    </source>
</reference>
<sequence>MKAENERLSAEIGKLKQLLREEISKSQASVRLDMSLEKGRTRDEQANQEIKIKKADSKIEQEISSLRLQMEAIKFQILQYMFGMCSFIYYSVIVFYIRTSPFLFLNSLSNDIIIPNTCINLLL</sequence>
<evidence type="ECO:0000256" key="7">
    <source>
        <dbReference type="ARBA" id="ARBA00023136"/>
    </source>
</evidence>
<dbReference type="InterPro" id="IPR024461">
    <property type="entry name" value="CCDC90-like"/>
</dbReference>
<comment type="subcellular location">
    <subcellularLocation>
        <location evidence="2">Membrane</location>
    </subcellularLocation>
    <subcellularLocation>
        <location evidence="1">Mitochondrion</location>
    </subcellularLocation>
</comment>
<keyword evidence="10" id="KW-1185">Reference proteome</keyword>
<keyword evidence="4 8" id="KW-1133">Transmembrane helix</keyword>
<keyword evidence="3 8" id="KW-0812">Transmembrane</keyword>
<dbReference type="GO" id="GO:0033617">
    <property type="term" value="P:mitochondrial respiratory chain complex IV assembly"/>
    <property type="evidence" value="ECO:0007669"/>
    <property type="project" value="TreeGrafter"/>
</dbReference>
<dbReference type="GO" id="GO:0016020">
    <property type="term" value="C:membrane"/>
    <property type="evidence" value="ECO:0007669"/>
    <property type="project" value="UniProtKB-SubCell"/>
</dbReference>
<evidence type="ECO:0000256" key="4">
    <source>
        <dbReference type="ARBA" id="ARBA00022989"/>
    </source>
</evidence>
<evidence type="ECO:0000256" key="3">
    <source>
        <dbReference type="ARBA" id="ARBA00022692"/>
    </source>
</evidence>
<evidence type="ECO:0000313" key="10">
    <source>
        <dbReference type="Proteomes" id="UP000188320"/>
    </source>
</evidence>
<dbReference type="PANTHER" id="PTHR14360">
    <property type="entry name" value="PROTEIN FMP32, MITOCHONDRIAL"/>
    <property type="match status" value="1"/>
</dbReference>
<feature type="transmembrane region" description="Helical" evidence="8">
    <location>
        <begin position="77"/>
        <end position="97"/>
    </location>
</feature>
<proteinExistence type="predicted"/>
<dbReference type="AlphaFoldDB" id="A0A1R1PXR0"/>
<keyword evidence="5" id="KW-0175">Coiled coil</keyword>
<keyword evidence="6" id="KW-0496">Mitochondrion</keyword>
<keyword evidence="7 8" id="KW-0472">Membrane</keyword>
<dbReference type="EMBL" id="LSSK01000052">
    <property type="protein sequence ID" value="OMH85719.1"/>
    <property type="molecule type" value="Genomic_DNA"/>
</dbReference>
<gene>
    <name evidence="9" type="ORF">AX774_g720</name>
</gene>
<dbReference type="Proteomes" id="UP000188320">
    <property type="component" value="Unassembled WGS sequence"/>
</dbReference>
<organism evidence="9 10">
    <name type="scientific">Zancudomyces culisetae</name>
    <name type="common">Gut fungus</name>
    <name type="synonym">Smittium culisetae</name>
    <dbReference type="NCBI Taxonomy" id="1213189"/>
    <lineage>
        <taxon>Eukaryota</taxon>
        <taxon>Fungi</taxon>
        <taxon>Fungi incertae sedis</taxon>
        <taxon>Zoopagomycota</taxon>
        <taxon>Kickxellomycotina</taxon>
        <taxon>Harpellomycetes</taxon>
        <taxon>Harpellales</taxon>
        <taxon>Legeriomycetaceae</taxon>
        <taxon>Zancudomyces</taxon>
    </lineage>
</organism>
<comment type="caution">
    <text evidence="9">The sequence shown here is derived from an EMBL/GenBank/DDBJ whole genome shotgun (WGS) entry which is preliminary data.</text>
</comment>
<evidence type="ECO:0000256" key="2">
    <source>
        <dbReference type="ARBA" id="ARBA00004370"/>
    </source>
</evidence>
<dbReference type="OrthoDB" id="889336at2759"/>
<evidence type="ECO:0000256" key="6">
    <source>
        <dbReference type="ARBA" id="ARBA00023128"/>
    </source>
</evidence>
<name>A0A1R1PXR0_ZANCU</name>
<dbReference type="GO" id="GO:0005739">
    <property type="term" value="C:mitochondrion"/>
    <property type="evidence" value="ECO:0007669"/>
    <property type="project" value="UniProtKB-SubCell"/>
</dbReference>
<evidence type="ECO:0000256" key="8">
    <source>
        <dbReference type="SAM" id="Phobius"/>
    </source>
</evidence>
<protein>
    <submittedName>
        <fullName evidence="9">Protein FMP32, mitochondrial</fullName>
    </submittedName>
</protein>
<evidence type="ECO:0000256" key="5">
    <source>
        <dbReference type="ARBA" id="ARBA00023054"/>
    </source>
</evidence>
<evidence type="ECO:0000313" key="9">
    <source>
        <dbReference type="EMBL" id="OMH85719.1"/>
    </source>
</evidence>
<accession>A0A1R1PXR0</accession>
<dbReference type="PANTHER" id="PTHR14360:SF1">
    <property type="entry name" value="PROTEIN FMP32, MITOCHONDRIAL"/>
    <property type="match status" value="1"/>
</dbReference>
<evidence type="ECO:0000256" key="1">
    <source>
        <dbReference type="ARBA" id="ARBA00004173"/>
    </source>
</evidence>